<comment type="cofactor">
    <cofactor evidence="1">
        <name>Mg(2+)</name>
        <dbReference type="ChEBI" id="CHEBI:18420"/>
    </cofactor>
</comment>
<evidence type="ECO:0000256" key="2">
    <source>
        <dbReference type="ARBA" id="ARBA00004141"/>
    </source>
</evidence>
<dbReference type="Pfam" id="PF00719">
    <property type="entry name" value="Pyrophosphatase"/>
    <property type="match status" value="1"/>
</dbReference>
<dbReference type="GO" id="GO:0006796">
    <property type="term" value="P:phosphate-containing compound metabolic process"/>
    <property type="evidence" value="ECO:0007669"/>
    <property type="project" value="InterPro"/>
</dbReference>
<keyword evidence="10 12" id="KW-1133">Transmembrane helix</keyword>
<feature type="transmembrane region" description="Helical" evidence="12">
    <location>
        <begin position="450"/>
        <end position="469"/>
    </location>
</feature>
<dbReference type="InterPro" id="IPR001204">
    <property type="entry name" value="Phos_transporter"/>
</dbReference>
<evidence type="ECO:0000256" key="9">
    <source>
        <dbReference type="ARBA" id="ARBA00022842"/>
    </source>
</evidence>
<comment type="function">
    <text evidence="12">Sodium-phosphate symporter.</text>
</comment>
<keyword evidence="16" id="KW-1185">Reference proteome</keyword>
<evidence type="ECO:0000313" key="16">
    <source>
        <dbReference type="Proteomes" id="UP001397290"/>
    </source>
</evidence>
<feature type="region of interest" description="Disordered" evidence="13">
    <location>
        <begin position="324"/>
        <end position="344"/>
    </location>
</feature>
<dbReference type="EMBL" id="JAAHCF010000455">
    <property type="protein sequence ID" value="KAK8143856.1"/>
    <property type="molecule type" value="Genomic_DNA"/>
</dbReference>
<evidence type="ECO:0000256" key="11">
    <source>
        <dbReference type="ARBA" id="ARBA00023136"/>
    </source>
</evidence>
<evidence type="ECO:0000256" key="6">
    <source>
        <dbReference type="ARBA" id="ARBA00022692"/>
    </source>
</evidence>
<keyword evidence="7" id="KW-0479">Metal-binding</keyword>
<comment type="similarity">
    <text evidence="3">Belongs to the PPase family.</text>
</comment>
<evidence type="ECO:0000256" key="10">
    <source>
        <dbReference type="ARBA" id="ARBA00022989"/>
    </source>
</evidence>
<protein>
    <recommendedName>
        <fullName evidence="12">Phosphate transporter</fullName>
    </recommendedName>
</protein>
<accession>A0AAW0RPP1</accession>
<evidence type="ECO:0000256" key="8">
    <source>
        <dbReference type="ARBA" id="ARBA00022801"/>
    </source>
</evidence>
<organism evidence="15 16">
    <name type="scientific">Beauveria asiatica</name>
    <dbReference type="NCBI Taxonomy" id="1069075"/>
    <lineage>
        <taxon>Eukaryota</taxon>
        <taxon>Fungi</taxon>
        <taxon>Dikarya</taxon>
        <taxon>Ascomycota</taxon>
        <taxon>Pezizomycotina</taxon>
        <taxon>Sordariomycetes</taxon>
        <taxon>Hypocreomycetidae</taxon>
        <taxon>Hypocreales</taxon>
        <taxon>Cordycipitaceae</taxon>
        <taxon>Beauveria</taxon>
    </lineage>
</organism>
<dbReference type="InterPro" id="IPR008162">
    <property type="entry name" value="Pyrophosphatase"/>
</dbReference>
<dbReference type="GO" id="GO:0000287">
    <property type="term" value="F:magnesium ion binding"/>
    <property type="evidence" value="ECO:0007669"/>
    <property type="project" value="InterPro"/>
</dbReference>
<evidence type="ECO:0000256" key="7">
    <source>
        <dbReference type="ARBA" id="ARBA00022723"/>
    </source>
</evidence>
<gene>
    <name evidence="15" type="primary">PHO89</name>
    <name evidence="15" type="ORF">G3M48_006641</name>
</gene>
<keyword evidence="5 12" id="KW-0592">Phosphate transport</keyword>
<keyword evidence="6 12" id="KW-0812">Transmembrane</keyword>
<evidence type="ECO:0000256" key="14">
    <source>
        <dbReference type="SAM" id="SignalP"/>
    </source>
</evidence>
<evidence type="ECO:0000256" key="4">
    <source>
        <dbReference type="ARBA" id="ARBA00022448"/>
    </source>
</evidence>
<dbReference type="PANTHER" id="PTHR11101:SF80">
    <property type="entry name" value="PHOSPHATE TRANSPORTER"/>
    <property type="match status" value="1"/>
</dbReference>
<dbReference type="GO" id="GO:0004427">
    <property type="term" value="F:inorganic diphosphate phosphatase activity"/>
    <property type="evidence" value="ECO:0007669"/>
    <property type="project" value="InterPro"/>
</dbReference>
<dbReference type="Pfam" id="PF01384">
    <property type="entry name" value="PHO4"/>
    <property type="match status" value="1"/>
</dbReference>
<proteinExistence type="inferred from homology"/>
<dbReference type="PANTHER" id="PTHR11101">
    <property type="entry name" value="PHOSPHATE TRANSPORTER"/>
    <property type="match status" value="1"/>
</dbReference>
<feature type="signal peptide" evidence="14">
    <location>
        <begin position="1"/>
        <end position="19"/>
    </location>
</feature>
<name>A0AAW0RPP1_9HYPO</name>
<dbReference type="PROSITE" id="PS00387">
    <property type="entry name" value="PPASE"/>
    <property type="match status" value="1"/>
</dbReference>
<evidence type="ECO:0000256" key="1">
    <source>
        <dbReference type="ARBA" id="ARBA00001946"/>
    </source>
</evidence>
<comment type="caution">
    <text evidence="15">The sequence shown here is derived from an EMBL/GenBank/DDBJ whole genome shotgun (WGS) entry which is preliminary data.</text>
</comment>
<keyword evidence="4 12" id="KW-0813">Transport</keyword>
<evidence type="ECO:0000256" key="12">
    <source>
        <dbReference type="RuleBase" id="RU363058"/>
    </source>
</evidence>
<comment type="subcellular location">
    <subcellularLocation>
        <location evidence="2 12">Membrane</location>
        <topology evidence="2 12">Multi-pass membrane protein</topology>
    </subcellularLocation>
</comment>
<keyword evidence="8" id="KW-0378">Hydrolase</keyword>
<dbReference type="Proteomes" id="UP001397290">
    <property type="component" value="Unassembled WGS sequence"/>
</dbReference>
<feature type="transmembrane region" description="Helical" evidence="12">
    <location>
        <begin position="84"/>
        <end position="104"/>
    </location>
</feature>
<sequence>MSRYNYIFILTTIFASLDAWNIGANDVANSFASSVSSRSLTLKQAMVIASFCEFAGSVSVGDRVTDTLRTKIVDPHLFDDAPQVLLLAMMCAIMASSVFLTVATRYGMPVSTTHSVIGGLIGTATASVGIGKVNWGLRGASQVFLAWIIAPGIAGTLGATVFFLTKRLVLIKRNSVRRAFWSIPFFSFLTFGAVTMLLVWKGIRSINMTTTTMLVVIFSAAGGGALLHAAFVMPYLWVRIIRQDWTLKWYHAIIGPFLLRRDAPPPTPHGFNKPVINDYYRGHLTQEELAYVRASETLLQSVQMHGANGPSELDKDDDLILPPAAQDPPMASRPTRCASDSLVPRRPEGSWTSFPVITWRINRILLRGIEKDVISMQKRNAVLNWDLEDMHSRAPRFDNRAEYMFSSLQILTAAAASFTHGANDVSNAIAPFSTALDVWSHGVVNDQVEVPIWVLCFGGGAIVLGLLTYGYHVMRTLGNRLTLISPTRGFCMELATALTVIMATRLRLPVSTTQCITGATVGVGLANGDWRCINPKLVGWIYMGWDWRVWLEQDGNPISFWHDIPLFPQGNVSNIINMYVEIPRWTDAKIETKRNEPLNPIFHDDKKKKPRFVFSVWPHKTYPFNYGSIPQTWEDSTVVHNFTGYVGDNDPMDIFDISSLEPPHVGQLKQVKVLGGLAMIDDNTTDWKVIAIDVKDPIASKVGTVDDLEVFRPGSKKAFYDWFVYYKVIKGSGKNYIHGDKFQDPDTMLAHILESNEFWLKLMRGQTKKDKINRDQTSNPRWCKTFAASSNTTTKFGIPAKSNILPPAARPSQYDGWYYLDKDFNIAPGQVIEE</sequence>
<dbReference type="GO" id="GO:0016020">
    <property type="term" value="C:membrane"/>
    <property type="evidence" value="ECO:0007669"/>
    <property type="project" value="UniProtKB-SubCell"/>
</dbReference>
<reference evidence="15 16" key="1">
    <citation type="submission" date="2020-02" db="EMBL/GenBank/DDBJ databases">
        <title>Comparative genomics of the hypocrealean fungal genus Beauvera.</title>
        <authorList>
            <person name="Showalter D.N."/>
            <person name="Bushley K.E."/>
            <person name="Rehner S.A."/>
        </authorList>
    </citation>
    <scope>NUCLEOTIDE SEQUENCE [LARGE SCALE GENOMIC DNA]</scope>
    <source>
        <strain evidence="15 16">ARSEF4384</strain>
    </source>
</reference>
<evidence type="ECO:0000313" key="15">
    <source>
        <dbReference type="EMBL" id="KAK8143856.1"/>
    </source>
</evidence>
<dbReference type="GO" id="GO:0035435">
    <property type="term" value="P:phosphate ion transmembrane transport"/>
    <property type="evidence" value="ECO:0007669"/>
    <property type="project" value="TreeGrafter"/>
</dbReference>
<dbReference type="Gene3D" id="3.90.80.10">
    <property type="entry name" value="Inorganic pyrophosphatase"/>
    <property type="match status" value="1"/>
</dbReference>
<keyword evidence="9" id="KW-0460">Magnesium</keyword>
<dbReference type="CDD" id="cd00412">
    <property type="entry name" value="pyrophosphatase"/>
    <property type="match status" value="1"/>
</dbReference>
<dbReference type="SUPFAM" id="SSF50324">
    <property type="entry name" value="Inorganic pyrophosphatase"/>
    <property type="match status" value="1"/>
</dbReference>
<dbReference type="AlphaFoldDB" id="A0AAW0RPP1"/>
<dbReference type="GO" id="GO:0005737">
    <property type="term" value="C:cytoplasm"/>
    <property type="evidence" value="ECO:0007669"/>
    <property type="project" value="InterPro"/>
</dbReference>
<feature type="chain" id="PRO_5043463393" description="Phosphate transporter" evidence="14">
    <location>
        <begin position="20"/>
        <end position="834"/>
    </location>
</feature>
<feature type="transmembrane region" description="Helical" evidence="12">
    <location>
        <begin position="185"/>
        <end position="203"/>
    </location>
</feature>
<feature type="transmembrane region" description="Helical" evidence="12">
    <location>
        <begin position="143"/>
        <end position="164"/>
    </location>
</feature>
<feature type="transmembrane region" description="Helical" evidence="12">
    <location>
        <begin position="215"/>
        <end position="238"/>
    </location>
</feature>
<comment type="similarity">
    <text evidence="12">Belongs to the inorganic phosphate transporter (PiT) (TC 2.A.20) family.</text>
</comment>
<keyword evidence="11 12" id="KW-0472">Membrane</keyword>
<keyword evidence="14" id="KW-0732">Signal</keyword>
<dbReference type="GO" id="GO:0005315">
    <property type="term" value="F:phosphate transmembrane transporter activity"/>
    <property type="evidence" value="ECO:0007669"/>
    <property type="project" value="InterPro"/>
</dbReference>
<evidence type="ECO:0000256" key="13">
    <source>
        <dbReference type="SAM" id="MobiDB-lite"/>
    </source>
</evidence>
<evidence type="ECO:0000256" key="5">
    <source>
        <dbReference type="ARBA" id="ARBA00022592"/>
    </source>
</evidence>
<dbReference type="InterPro" id="IPR036649">
    <property type="entry name" value="Pyrophosphatase_sf"/>
</dbReference>
<evidence type="ECO:0000256" key="3">
    <source>
        <dbReference type="ARBA" id="ARBA00006220"/>
    </source>
</evidence>
<feature type="transmembrane region" description="Helical" evidence="12">
    <location>
        <begin position="116"/>
        <end position="137"/>
    </location>
</feature>